<evidence type="ECO:0000313" key="22">
    <source>
        <dbReference type="Proteomes" id="UP000823749"/>
    </source>
</evidence>
<feature type="region of interest" description="Disordered" evidence="16">
    <location>
        <begin position="1"/>
        <end position="26"/>
    </location>
</feature>
<evidence type="ECO:0000256" key="17">
    <source>
        <dbReference type="SAM" id="Phobius"/>
    </source>
</evidence>
<dbReference type="InterPro" id="IPR013525">
    <property type="entry name" value="ABC2_TM"/>
</dbReference>
<keyword evidence="4" id="KW-0813">Transport</keyword>
<evidence type="ECO:0000256" key="6">
    <source>
        <dbReference type="ARBA" id="ARBA00022737"/>
    </source>
</evidence>
<dbReference type="PROSITE" id="PS51032">
    <property type="entry name" value="AP2_ERF"/>
    <property type="match status" value="1"/>
</dbReference>
<evidence type="ECO:0000256" key="14">
    <source>
        <dbReference type="ARBA" id="ARBA00023242"/>
    </source>
</evidence>
<dbReference type="SUPFAM" id="SSF57756">
    <property type="entry name" value="Retrovirus zinc finger-like domains"/>
    <property type="match status" value="1"/>
</dbReference>
<keyword evidence="15" id="KW-0862">Zinc</keyword>
<feature type="domain" description="ABC transporter" evidence="19">
    <location>
        <begin position="919"/>
        <end position="1152"/>
    </location>
</feature>
<organism evidence="21 22">
    <name type="scientific">Rhododendron griersonianum</name>
    <dbReference type="NCBI Taxonomy" id="479676"/>
    <lineage>
        <taxon>Eukaryota</taxon>
        <taxon>Viridiplantae</taxon>
        <taxon>Streptophyta</taxon>
        <taxon>Embryophyta</taxon>
        <taxon>Tracheophyta</taxon>
        <taxon>Spermatophyta</taxon>
        <taxon>Magnoliopsida</taxon>
        <taxon>eudicotyledons</taxon>
        <taxon>Gunneridae</taxon>
        <taxon>Pentapetalae</taxon>
        <taxon>asterids</taxon>
        <taxon>Ericales</taxon>
        <taxon>Ericaceae</taxon>
        <taxon>Ericoideae</taxon>
        <taxon>Rhodoreae</taxon>
        <taxon>Rhododendron</taxon>
    </lineage>
</organism>
<evidence type="ECO:0000256" key="10">
    <source>
        <dbReference type="ARBA" id="ARBA00023015"/>
    </source>
</evidence>
<feature type="compositionally biased region" description="Polar residues" evidence="16">
    <location>
        <begin position="182"/>
        <end position="191"/>
    </location>
</feature>
<dbReference type="InterPro" id="IPR036875">
    <property type="entry name" value="Znf_CCHC_sf"/>
</dbReference>
<evidence type="ECO:0000256" key="11">
    <source>
        <dbReference type="ARBA" id="ARBA00023125"/>
    </source>
</evidence>
<dbReference type="GO" id="GO:0005524">
    <property type="term" value="F:ATP binding"/>
    <property type="evidence" value="ECO:0007669"/>
    <property type="project" value="UniProtKB-KW"/>
</dbReference>
<dbReference type="FunFam" id="3.40.50.300:FF:000298">
    <property type="entry name" value="ATP-binding cassette sub-family A member 12"/>
    <property type="match status" value="1"/>
</dbReference>
<feature type="compositionally biased region" description="Polar residues" evidence="16">
    <location>
        <begin position="1538"/>
        <end position="1552"/>
    </location>
</feature>
<dbReference type="Pfam" id="PF00005">
    <property type="entry name" value="ABC_tran"/>
    <property type="match status" value="1"/>
</dbReference>
<evidence type="ECO:0000256" key="4">
    <source>
        <dbReference type="ARBA" id="ARBA00022448"/>
    </source>
</evidence>
<dbReference type="InterPro" id="IPR001878">
    <property type="entry name" value="Znf_CCHC"/>
</dbReference>
<feature type="compositionally biased region" description="Gly residues" evidence="16">
    <location>
        <begin position="1562"/>
        <end position="1571"/>
    </location>
</feature>
<keyword evidence="12 17" id="KW-0472">Membrane</keyword>
<evidence type="ECO:0000259" key="20">
    <source>
        <dbReference type="PROSITE" id="PS51032"/>
    </source>
</evidence>
<feature type="region of interest" description="Disordered" evidence="16">
    <location>
        <begin position="1633"/>
        <end position="1675"/>
    </location>
</feature>
<dbReference type="PROSITE" id="PS50158">
    <property type="entry name" value="ZF_CCHC"/>
    <property type="match status" value="1"/>
</dbReference>
<dbReference type="PROSITE" id="PS50893">
    <property type="entry name" value="ABC_TRANSPORTER_2"/>
    <property type="match status" value="1"/>
</dbReference>
<keyword evidence="11" id="KW-0238">DNA-binding</keyword>
<proteinExistence type="inferred from homology"/>
<dbReference type="PROSITE" id="PS00211">
    <property type="entry name" value="ABC_TRANSPORTER_1"/>
    <property type="match status" value="1"/>
</dbReference>
<name>A0AAV6KU06_9ERIC</name>
<dbReference type="GO" id="GO:0003677">
    <property type="term" value="F:DNA binding"/>
    <property type="evidence" value="ECO:0007669"/>
    <property type="project" value="UniProtKB-KW"/>
</dbReference>
<dbReference type="SUPFAM" id="SSF52540">
    <property type="entry name" value="P-loop containing nucleoside triphosphate hydrolases"/>
    <property type="match status" value="1"/>
</dbReference>
<feature type="compositionally biased region" description="Basic and acidic residues" evidence="16">
    <location>
        <begin position="192"/>
        <end position="202"/>
    </location>
</feature>
<dbReference type="InterPro" id="IPR003439">
    <property type="entry name" value="ABC_transporter-like_ATP-bd"/>
</dbReference>
<dbReference type="EMBL" id="JACTNZ010000003">
    <property type="protein sequence ID" value="KAG5555732.1"/>
    <property type="molecule type" value="Genomic_DNA"/>
</dbReference>
<evidence type="ECO:0000256" key="5">
    <source>
        <dbReference type="ARBA" id="ARBA00022692"/>
    </source>
</evidence>
<feature type="transmembrane region" description="Helical" evidence="17">
    <location>
        <begin position="653"/>
        <end position="672"/>
    </location>
</feature>
<evidence type="ECO:0000256" key="12">
    <source>
        <dbReference type="ARBA" id="ARBA00023136"/>
    </source>
</evidence>
<keyword evidence="15" id="KW-0479">Metal-binding</keyword>
<dbReference type="InterPro" id="IPR036955">
    <property type="entry name" value="AP2/ERF_dom_sf"/>
</dbReference>
<evidence type="ECO:0000256" key="15">
    <source>
        <dbReference type="PROSITE-ProRule" id="PRU00047"/>
    </source>
</evidence>
<dbReference type="GO" id="GO:0016020">
    <property type="term" value="C:membrane"/>
    <property type="evidence" value="ECO:0007669"/>
    <property type="project" value="UniProtKB-SubCell"/>
</dbReference>
<evidence type="ECO:0000256" key="13">
    <source>
        <dbReference type="ARBA" id="ARBA00023163"/>
    </source>
</evidence>
<dbReference type="CDD" id="cd03263">
    <property type="entry name" value="ABC_subfamily_A"/>
    <property type="match status" value="1"/>
</dbReference>
<dbReference type="SUPFAM" id="SSF54171">
    <property type="entry name" value="DNA-binding domain"/>
    <property type="match status" value="1"/>
</dbReference>
<feature type="compositionally biased region" description="Basic and acidic residues" evidence="16">
    <location>
        <begin position="1642"/>
        <end position="1659"/>
    </location>
</feature>
<dbReference type="Gene3D" id="3.30.730.10">
    <property type="entry name" value="AP2/ERF domain"/>
    <property type="match status" value="1"/>
</dbReference>
<evidence type="ECO:0000256" key="7">
    <source>
        <dbReference type="ARBA" id="ARBA00022741"/>
    </source>
</evidence>
<keyword evidence="13" id="KW-0804">Transcription</keyword>
<feature type="transmembrane region" description="Helical" evidence="17">
    <location>
        <begin position="692"/>
        <end position="716"/>
    </location>
</feature>
<feature type="transmembrane region" description="Helical" evidence="17">
    <location>
        <begin position="728"/>
        <end position="750"/>
    </location>
</feature>
<feature type="domain" description="AP2/ERF" evidence="20">
    <location>
        <begin position="23"/>
        <end position="85"/>
    </location>
</feature>
<comment type="similarity">
    <text evidence="3">Belongs to the ABC transporter superfamily. ABCA family. CPR flippase (TC 3.A.1.211) subfamily.</text>
</comment>
<evidence type="ECO:0008006" key="23">
    <source>
        <dbReference type="Google" id="ProtNLM"/>
    </source>
</evidence>
<dbReference type="Pfam" id="PF00098">
    <property type="entry name" value="zf-CCHC"/>
    <property type="match status" value="1"/>
</dbReference>
<dbReference type="GO" id="GO:0016887">
    <property type="term" value="F:ATP hydrolysis activity"/>
    <property type="evidence" value="ECO:0007669"/>
    <property type="project" value="InterPro"/>
</dbReference>
<dbReference type="Gene3D" id="4.10.60.10">
    <property type="entry name" value="Zinc finger, CCHC-type"/>
    <property type="match status" value="1"/>
</dbReference>
<comment type="caution">
    <text evidence="21">The sequence shown here is derived from an EMBL/GenBank/DDBJ whole genome shotgun (WGS) entry which is preliminary data.</text>
</comment>
<keyword evidence="14" id="KW-0539">Nucleus</keyword>
<keyword evidence="6" id="KW-0677">Repeat</keyword>
<dbReference type="InterPro" id="IPR003593">
    <property type="entry name" value="AAA+_ATPase"/>
</dbReference>
<gene>
    <name evidence="21" type="ORF">RHGRI_006395</name>
</gene>
<dbReference type="InterPro" id="IPR001471">
    <property type="entry name" value="AP2/ERF_dom"/>
</dbReference>
<keyword evidence="22" id="KW-1185">Reference proteome</keyword>
<evidence type="ECO:0000259" key="18">
    <source>
        <dbReference type="PROSITE" id="PS50158"/>
    </source>
</evidence>
<feature type="transmembrane region" description="Helical" evidence="17">
    <location>
        <begin position="823"/>
        <end position="847"/>
    </location>
</feature>
<evidence type="ECO:0000256" key="3">
    <source>
        <dbReference type="ARBA" id="ARBA00008526"/>
    </source>
</evidence>
<dbReference type="SMART" id="SM00343">
    <property type="entry name" value="ZnF_C2HC"/>
    <property type="match status" value="1"/>
</dbReference>
<dbReference type="GO" id="GO:0008270">
    <property type="term" value="F:zinc ion binding"/>
    <property type="evidence" value="ECO:0007669"/>
    <property type="project" value="UniProtKB-KW"/>
</dbReference>
<dbReference type="SMART" id="SM00380">
    <property type="entry name" value="AP2"/>
    <property type="match status" value="1"/>
</dbReference>
<keyword evidence="5 17" id="KW-0812">Transmembrane</keyword>
<feature type="compositionally biased region" description="Gly residues" evidence="16">
    <location>
        <begin position="14"/>
        <end position="23"/>
    </location>
</feature>
<evidence type="ECO:0000259" key="19">
    <source>
        <dbReference type="PROSITE" id="PS50893"/>
    </source>
</evidence>
<keyword evidence="7" id="KW-0547">Nucleotide-binding</keyword>
<dbReference type="InterPro" id="IPR027417">
    <property type="entry name" value="P-loop_NTPase"/>
</dbReference>
<protein>
    <recommendedName>
        <fullName evidence="23">ABC transporter A family member 1</fullName>
    </recommendedName>
</protein>
<evidence type="ECO:0000256" key="16">
    <source>
        <dbReference type="SAM" id="MobiDB-lite"/>
    </source>
</evidence>
<evidence type="ECO:0000256" key="1">
    <source>
        <dbReference type="ARBA" id="ARBA00004123"/>
    </source>
</evidence>
<feature type="region of interest" description="Disordered" evidence="16">
    <location>
        <begin position="1530"/>
        <end position="1599"/>
    </location>
</feature>
<feature type="transmembrane region" description="Helical" evidence="17">
    <location>
        <begin position="1350"/>
        <end position="1369"/>
    </location>
</feature>
<keyword evidence="10" id="KW-0805">Transcription regulation</keyword>
<dbReference type="PANTHER" id="PTHR19229:SF267">
    <property type="entry name" value="ABC TRANSPORTER A FAMILY MEMBER 1"/>
    <property type="match status" value="1"/>
</dbReference>
<feature type="transmembrane region" description="Helical" evidence="17">
    <location>
        <begin position="1285"/>
        <end position="1304"/>
    </location>
</feature>
<keyword evidence="15" id="KW-0863">Zinc-finger</keyword>
<keyword evidence="8" id="KW-0067">ATP-binding</keyword>
<evidence type="ECO:0000313" key="21">
    <source>
        <dbReference type="EMBL" id="KAG5555732.1"/>
    </source>
</evidence>
<feature type="transmembrane region" description="Helical" evidence="17">
    <location>
        <begin position="781"/>
        <end position="803"/>
    </location>
</feature>
<accession>A0AAV6KU06</accession>
<dbReference type="InterPro" id="IPR016177">
    <property type="entry name" value="DNA-bd_dom_sf"/>
</dbReference>
<dbReference type="GO" id="GO:0005319">
    <property type="term" value="F:lipid transporter activity"/>
    <property type="evidence" value="ECO:0007669"/>
    <property type="project" value="TreeGrafter"/>
</dbReference>
<dbReference type="GO" id="GO:0005634">
    <property type="term" value="C:nucleus"/>
    <property type="evidence" value="ECO:0007669"/>
    <property type="project" value="UniProtKB-SubCell"/>
</dbReference>
<dbReference type="GO" id="GO:0003700">
    <property type="term" value="F:DNA-binding transcription factor activity"/>
    <property type="evidence" value="ECO:0007669"/>
    <property type="project" value="InterPro"/>
</dbReference>
<dbReference type="Proteomes" id="UP000823749">
    <property type="component" value="Chromosome 3"/>
</dbReference>
<evidence type="ECO:0000256" key="9">
    <source>
        <dbReference type="ARBA" id="ARBA00022989"/>
    </source>
</evidence>
<dbReference type="Pfam" id="PF12698">
    <property type="entry name" value="ABC2_membrane_3"/>
    <property type="match status" value="1"/>
</dbReference>
<comment type="subcellular location">
    <subcellularLocation>
        <location evidence="2">Membrane</location>
        <topology evidence="2">Multi-pass membrane protein</topology>
    </subcellularLocation>
    <subcellularLocation>
        <location evidence="1">Nucleus</location>
    </subcellularLocation>
</comment>
<evidence type="ECO:0000256" key="2">
    <source>
        <dbReference type="ARBA" id="ARBA00004141"/>
    </source>
</evidence>
<feature type="transmembrane region" description="Helical" evidence="17">
    <location>
        <begin position="756"/>
        <end position="774"/>
    </location>
</feature>
<sequence>MASSSSEPALKAEIGGGSGGGETSEGFAVASDPMLLYRGLKKAKKERGCTAKERISAYDDEEAAARAYDLAALKYWGPGTLINFPVTDYTRDLEEMQNVTREEYLASLRRKSSGFSRGLSKYRGLSSRWDPSLARMAGPDYFNTIKYATGEEAATESEYAGGFCLDRKIDLTPYIKWWGPNKSRQSDSLTKSSEEIKHGHSEDIGNELRTLEWAIQPTEPYQMPRLGIFHKEKKKKDSTFSAMSILSRSAAYKSLQEKALKKKEKQTEIDENENKCTISKMDYGKAVEKSSHGGTSEGLGVALDAGAGLSLQRNLYPLAPFLTSPLMTSYNAMDPLSDPILWTALAPVLPTGLSRTTEVGYEDRDQFQLCFLPSGRMTVRSTSKTSGWQEYICSEIVLPTVVMLMLIAVRTQVDTRLHPAQPYIQKEMFVEVGKGDSPTFVQVLELLAAKGEYLAFAPDTNETRMMIDVLSVKFPLLKLVSRIYKDELELETYIRSDLYGAWHKVKNCSNPKIKGAIIFHDQGPELFDYSIRLNHSWAFSGFPDVQTIMDVNGPYLNDLGLGVNPVPIMQYSFSGFFTLQQVMDSFIIYASQQTASKLDTDAIESPLHSIDAPSPPKISWRQFSPSTIRLAPFPTREYTDDEFQSIVKEVMGVLYLLGFLYPVSRLISSAVFEKEQKIKEGLYMMGLKDEIFYLSWFITYALQFAISSGIITLCTMSTLFQYSDKSVVFMYFFLFGLSAIMLSFLISTFFTRAKTAVAVGTLSFLGAFFPYYTVNDQGGPMILKVIASLLSPTAFALGSVNFADYEHAHVGLRWSNIWQASSGVNFLVCLLMMLVDSILYCGIGLYLDKVLPTASGVRHPWNFLFHKCFGRKKSPSEHWASSSDIAKGAVNFPGNDVSEAVVEAISLEMKQQELDGRCIRIRNLRKEYTNKKGRCCAVKSLQLTLYENQILSLLGHNGAGKSTTISMLVGLLRPSSGDALVFGKNILTDMDEIRKVLGVCPQNDILFPELTVKEHLELFANLKGVNEASLDGVVTEMIDEVGLADKVNTVVRALSGGMKRKLSLGIALIGDSKVVILDEPTSGMDPYSMRLTWQLIKKIKKGRIILLTTHSMDEADVLGDRIAIMANGSLKCCGSSLFLKHQYGVGYTLTLVKNVPTASVAADIVYRHVPSATCVTEVGNEICFKLPLASSSSFENMFREIEGCMRLSDPNSGAAGDEHNHSIGIESYGISVTTLEEVFLRVAGCDFNEAEAIEKSTLVSPDSEVSDASHDYAPKNFLKNKLCGNYKFIGVIVTIMGRACGLFFATVMSFLNFLSMQCCCSCFLARSTFWEHSRALFIKRAISARRDRKTIVFQLLIPAVFLLFGLLLLKLKPHPDQQSLTLTTSYFNPLLRGGGGGGPIPYDLSWPISNKVAQFVEGGWIQKFRPSTYRFPQSEKALTDAIEAAGPTLGPFLLSMSEYLMSSFNESYQSRCVLIYFYVHSTLRVDLNESEDQMVARYISGLSITIQDALAMQTLWTVSEAYNRALVTEKQEKRKFSRSGQQYQGGTKSGQPFYSYARGGSSSSGGQGASSGVGTQNRADKASTPAQNQPQSGASGARSQFQSGGFKCFKCGEPGHKSSDCRKASGGRNKALFIEEGTPADRGQRWSGEDNKRSGDGCRRQTMTGEYKTTAGDGSQSQMKARRGFWELGLGVRGFVKTEIKWVWRMEGRFRVSSSLGGSPEAGGASARSGDGSPEAGRAEKGHRRLGSG</sequence>
<dbReference type="Gene3D" id="3.40.50.300">
    <property type="entry name" value="P-loop containing nucleotide triphosphate hydrolases"/>
    <property type="match status" value="1"/>
</dbReference>
<dbReference type="GO" id="GO:0140359">
    <property type="term" value="F:ABC-type transporter activity"/>
    <property type="evidence" value="ECO:0007669"/>
    <property type="project" value="InterPro"/>
</dbReference>
<dbReference type="InterPro" id="IPR017871">
    <property type="entry name" value="ABC_transporter-like_CS"/>
</dbReference>
<reference evidence="21" key="1">
    <citation type="submission" date="2020-08" db="EMBL/GenBank/DDBJ databases">
        <title>Plant Genome Project.</title>
        <authorList>
            <person name="Zhang R.-G."/>
        </authorList>
    </citation>
    <scope>NUCLEOTIDE SEQUENCE</scope>
    <source>
        <strain evidence="21">WSP0</strain>
        <tissue evidence="21">Leaf</tissue>
    </source>
</reference>
<evidence type="ECO:0000256" key="8">
    <source>
        <dbReference type="ARBA" id="ARBA00022840"/>
    </source>
</evidence>
<feature type="region of interest" description="Disordered" evidence="16">
    <location>
        <begin position="1713"/>
        <end position="1749"/>
    </location>
</feature>
<dbReference type="PANTHER" id="PTHR19229">
    <property type="entry name" value="ATP-BINDING CASSETTE TRANSPORTER SUBFAMILY A ABCA"/>
    <property type="match status" value="1"/>
</dbReference>
<keyword evidence="9 17" id="KW-1133">Transmembrane helix</keyword>
<feature type="compositionally biased region" description="Low complexity" evidence="16">
    <location>
        <begin position="1722"/>
        <end position="1733"/>
    </location>
</feature>
<dbReference type="InterPro" id="IPR026082">
    <property type="entry name" value="ABCA"/>
</dbReference>
<feature type="domain" description="CCHC-type" evidence="18">
    <location>
        <begin position="1607"/>
        <end position="1623"/>
    </location>
</feature>
<feature type="compositionally biased region" description="Polar residues" evidence="16">
    <location>
        <begin position="1584"/>
        <end position="1599"/>
    </location>
</feature>
<dbReference type="SMART" id="SM00382">
    <property type="entry name" value="AAA"/>
    <property type="match status" value="1"/>
</dbReference>
<feature type="region of interest" description="Disordered" evidence="16">
    <location>
        <begin position="182"/>
        <end position="202"/>
    </location>
</feature>